<comment type="caution">
    <text evidence="1">The sequence shown here is derived from an EMBL/GenBank/DDBJ whole genome shotgun (WGS) entry which is preliminary data.</text>
</comment>
<proteinExistence type="predicted"/>
<protein>
    <submittedName>
        <fullName evidence="1">Uncharacterized protein</fullName>
    </submittedName>
</protein>
<reference evidence="1 2" key="1">
    <citation type="submission" date="2019-03" db="EMBL/GenBank/DDBJ databases">
        <title>Single cell metagenomics reveals metabolic interactions within the superorganism composed of flagellate Streblomastix strix and complex community of Bacteroidetes bacteria on its surface.</title>
        <authorList>
            <person name="Treitli S.C."/>
            <person name="Kolisko M."/>
            <person name="Husnik F."/>
            <person name="Keeling P."/>
            <person name="Hampl V."/>
        </authorList>
    </citation>
    <scope>NUCLEOTIDE SEQUENCE [LARGE SCALE GENOMIC DNA]</scope>
    <source>
        <strain evidence="1">ST1C</strain>
    </source>
</reference>
<evidence type="ECO:0000313" key="1">
    <source>
        <dbReference type="EMBL" id="KAA6391042.1"/>
    </source>
</evidence>
<dbReference type="AlphaFoldDB" id="A0A5J4W964"/>
<evidence type="ECO:0000313" key="2">
    <source>
        <dbReference type="Proteomes" id="UP000324800"/>
    </source>
</evidence>
<accession>A0A5J4W964</accession>
<organism evidence="1 2">
    <name type="scientific">Streblomastix strix</name>
    <dbReference type="NCBI Taxonomy" id="222440"/>
    <lineage>
        <taxon>Eukaryota</taxon>
        <taxon>Metamonada</taxon>
        <taxon>Preaxostyla</taxon>
        <taxon>Oxymonadida</taxon>
        <taxon>Streblomastigidae</taxon>
        <taxon>Streblomastix</taxon>
    </lineage>
</organism>
<dbReference type="EMBL" id="SNRW01003015">
    <property type="protein sequence ID" value="KAA6391042.1"/>
    <property type="molecule type" value="Genomic_DNA"/>
</dbReference>
<sequence length="182" mass="20550">MSIYVEQQEFSAICLFKDIYDNSSTVQVAVNGKLNMLDCQFQGTYVLDSNVNESSNEAPNEAESHIDEVIIKHEKQIAYNTFYIVDVGTCRICIFNLCFESKRLQERTQEVCRIPEPIIAADSKSLGFAAATYRAQVNFIGFNGCSQILRKWNVLFVKNINKTMQLTRKIDVGMSKTPPAAV</sequence>
<name>A0A5J4W964_9EUKA</name>
<gene>
    <name evidence="1" type="ORF">EZS28_013430</name>
</gene>
<dbReference type="Proteomes" id="UP000324800">
    <property type="component" value="Unassembled WGS sequence"/>
</dbReference>